<proteinExistence type="inferred from homology"/>
<comment type="caution">
    <text evidence="4">The sequence shown here is derived from an EMBL/GenBank/DDBJ whole genome shotgun (WGS) entry which is preliminary data.</text>
</comment>
<accession>A0A507EWT8</accession>
<dbReference type="OrthoDB" id="191364at2759"/>
<dbReference type="InterPro" id="IPR029058">
    <property type="entry name" value="AB_hydrolase_fold"/>
</dbReference>
<dbReference type="PANTHER" id="PTHR32268:SF11">
    <property type="entry name" value="HOMOSERINE O-ACETYLTRANSFERASE"/>
    <property type="match status" value="1"/>
</dbReference>
<evidence type="ECO:0000313" key="5">
    <source>
        <dbReference type="Proteomes" id="UP000320333"/>
    </source>
</evidence>
<feature type="domain" description="AB hydrolase-1" evidence="3">
    <location>
        <begin position="52"/>
        <end position="349"/>
    </location>
</feature>
<dbReference type="GO" id="GO:0009092">
    <property type="term" value="P:homoserine metabolic process"/>
    <property type="evidence" value="ECO:0007669"/>
    <property type="project" value="TreeGrafter"/>
</dbReference>
<organism evidence="4 5">
    <name type="scientific">Chytriomyces confervae</name>
    <dbReference type="NCBI Taxonomy" id="246404"/>
    <lineage>
        <taxon>Eukaryota</taxon>
        <taxon>Fungi</taxon>
        <taxon>Fungi incertae sedis</taxon>
        <taxon>Chytridiomycota</taxon>
        <taxon>Chytridiomycota incertae sedis</taxon>
        <taxon>Chytridiomycetes</taxon>
        <taxon>Chytridiales</taxon>
        <taxon>Chytriomycetaceae</taxon>
        <taxon>Chytriomyces</taxon>
    </lineage>
</organism>
<keyword evidence="2 4" id="KW-0808">Transferase</keyword>
<dbReference type="Gene3D" id="3.40.50.1820">
    <property type="entry name" value="alpha/beta hydrolase"/>
    <property type="match status" value="1"/>
</dbReference>
<dbReference type="PIRSF" id="PIRSF000443">
    <property type="entry name" value="Homoser_Ac_trans"/>
    <property type="match status" value="1"/>
</dbReference>
<keyword evidence="5" id="KW-1185">Reference proteome</keyword>
<dbReference type="HAMAP" id="MF_00296">
    <property type="entry name" value="MetX_acyltransf"/>
    <property type="match status" value="1"/>
</dbReference>
<gene>
    <name evidence="4" type="primary">MET2</name>
    <name evidence="4" type="ORF">CcCBS67573_g07419</name>
</gene>
<dbReference type="STRING" id="246404.A0A507EWT8"/>
<dbReference type="GO" id="GO:0009086">
    <property type="term" value="P:methionine biosynthetic process"/>
    <property type="evidence" value="ECO:0007669"/>
    <property type="project" value="TreeGrafter"/>
</dbReference>
<dbReference type="SUPFAM" id="SSF53474">
    <property type="entry name" value="alpha/beta-Hydrolases"/>
    <property type="match status" value="1"/>
</dbReference>
<dbReference type="PANTHER" id="PTHR32268">
    <property type="entry name" value="HOMOSERINE O-ACETYLTRANSFERASE"/>
    <property type="match status" value="1"/>
</dbReference>
<evidence type="ECO:0000256" key="2">
    <source>
        <dbReference type="ARBA" id="ARBA00022679"/>
    </source>
</evidence>
<dbReference type="AlphaFoldDB" id="A0A507EWT8"/>
<evidence type="ECO:0000259" key="3">
    <source>
        <dbReference type="Pfam" id="PF00561"/>
    </source>
</evidence>
<dbReference type="Proteomes" id="UP000320333">
    <property type="component" value="Unassembled WGS sequence"/>
</dbReference>
<dbReference type="NCBIfam" id="TIGR01392">
    <property type="entry name" value="homoserO_Ac_trn"/>
    <property type="match status" value="1"/>
</dbReference>
<dbReference type="GO" id="GO:0004414">
    <property type="term" value="F:homoserine O-acetyltransferase activity"/>
    <property type="evidence" value="ECO:0007669"/>
    <property type="project" value="TreeGrafter"/>
</dbReference>
<comment type="similarity">
    <text evidence="1">Belongs to the AB hydrolase superfamily. MetX family.</text>
</comment>
<dbReference type="InterPro" id="IPR008220">
    <property type="entry name" value="HAT_MetX-like"/>
</dbReference>
<protein>
    <submittedName>
        <fullName evidence="4">Homoserine O-acetyltransferase</fullName>
    </submittedName>
</protein>
<evidence type="ECO:0000313" key="4">
    <source>
        <dbReference type="EMBL" id="TPX67638.1"/>
    </source>
</evidence>
<name>A0A507EWT8_9FUNG</name>
<sequence length="413" mass="45804">MTAKDTSFGELIPGQSIHVLDKVVLEASGAVLSNVPVAYKTWGKLNERGDNAMIICHALSGSSDVDDWWGPLLGPRKAFDTDAFFIFCGNVLGSPYGSASPLTTNPDTGKPYGPDFPLTTIRDDVRAHKRVLDALGVKQTLEWCFFGKEYVKNIAAIATSGRHSAWCISWGEAQRQTIYSDPNYANGWYSNENPPKQGLSAARMSALMTYRSRNSFETRFGRKTMPNKAATGSQQIHQEDTHLSTFHNTTAAVPSSGSSAPKVFNAQSYLRYQGEKFVNRFDANCYIAITRKMDTHDISRGRGEYDQVLSSIEQNALIIGIETDGLFTIAEQYELSEHIPNSEIIIIHSFEGHDGFLLEFEQMNKHLSSFIRRNTPELVGHTTGQDEEESGSLKFESKKSLFGEAEGADALMW</sequence>
<reference evidence="4 5" key="1">
    <citation type="journal article" date="2019" name="Sci. Rep.">
        <title>Comparative genomics of chytrid fungi reveal insights into the obligate biotrophic and pathogenic lifestyle of Synchytrium endobioticum.</title>
        <authorList>
            <person name="van de Vossenberg B.T.L.H."/>
            <person name="Warris S."/>
            <person name="Nguyen H.D.T."/>
            <person name="van Gent-Pelzer M.P.E."/>
            <person name="Joly D.L."/>
            <person name="van de Geest H.C."/>
            <person name="Bonants P.J.M."/>
            <person name="Smith D.S."/>
            <person name="Levesque C.A."/>
            <person name="van der Lee T.A.J."/>
        </authorList>
    </citation>
    <scope>NUCLEOTIDE SEQUENCE [LARGE SCALE GENOMIC DNA]</scope>
    <source>
        <strain evidence="4 5">CBS 675.73</strain>
    </source>
</reference>
<evidence type="ECO:0000256" key="1">
    <source>
        <dbReference type="ARBA" id="ARBA00006886"/>
    </source>
</evidence>
<dbReference type="InterPro" id="IPR000073">
    <property type="entry name" value="AB_hydrolase_1"/>
</dbReference>
<dbReference type="Pfam" id="PF00561">
    <property type="entry name" value="Abhydrolase_1"/>
    <property type="match status" value="1"/>
</dbReference>
<dbReference type="EMBL" id="QEAP01000385">
    <property type="protein sequence ID" value="TPX67638.1"/>
    <property type="molecule type" value="Genomic_DNA"/>
</dbReference>